<sequence>MPSSSLFLRSSTTLVSALLLLSSSAFADTSTYYALDTEYSGSNFFDGFNFFADADPTHGFVTYVDEGTARDNNLISSNGGSVQMRVDSQNPYNGNVAYSGINGVGRPSVRIESVKSWTHGLFVADIKHMPTTTDGSGCGVWPAFWTLGSGTWPYNGEVDIIEGANNQNTVLTAAHVAGTCVISQSPFEMTGTSNGVNCQYDVNTGANAQGCGAFDTHSNSYGPGFNSNRGGVYAMEWTSDAIKIWFFPRNSIPSDIASGTPDPSGWGSPASIFNGPGCDIDANFEDHRIIFDTTFCGDWADATWSSGGCAARTGVNLSIPTRHHDNFNFYHNFYHNLDLDNYNYNYDYDYNHTGHHGIDTIIDTVIIIDLDNHNHAGHLNEPRVHPVKQHIGTHNRSTSVPTTGGPVIDTTSSTVTTTPYVPTTTPSSSTSLPETSTTSQSVTGGPFFPSSSSTSTSSSSSTHYGGGPATTSEPFTATTTTWADWSGPSSSPVSLSTPGSSSSSTFQWQDWTTSSTKPVDPATTTSATTWGDWSDSDSIVTVTITSYTTKTTTITTTHCGCTETPVPTACMTTVTFTPSAGWPFSKPIVATVPCAAPAGNTSPPVVPTSTAPAPGPSGSWGWGSGSGSSSSGSGKPVSPVSAASTGTDTGSAWVSPSVTLATTLTVAPVQSSAPAWVAAASNSATPVTPVTPVAPASTSPWVAQYTGAAGRTTLNGLAMLSAIAVALLGVFAL</sequence>
<dbReference type="PANTHER" id="PTHR10963">
    <property type="entry name" value="GLYCOSYL HYDROLASE-RELATED"/>
    <property type="match status" value="1"/>
</dbReference>
<reference evidence="4 5" key="1">
    <citation type="submission" date="2016-03" db="EMBL/GenBank/DDBJ databases">
        <title>The draft genome sequence of Fonsecaea nubica causative agent of cutaneous subcutaneous infection in human host.</title>
        <authorList>
            <person name="Costa F."/>
            <person name="Sybren D.H."/>
            <person name="Raittz R.T."/>
            <person name="Weiss V.A."/>
            <person name="Leao A.C."/>
            <person name="Gomes R."/>
            <person name="De Souza E.M."/>
            <person name="Pedrosa F.O."/>
            <person name="Steffens M.B."/>
            <person name="Bombassaro A."/>
            <person name="Tadra-Sfeir M.Z."/>
            <person name="Moreno L.F."/>
            <person name="Najafzadeh M.J."/>
            <person name="Felipe M.S."/>
            <person name="Teixeira M."/>
            <person name="Sun J."/>
            <person name="Xi L."/>
            <person name="Castro M.A."/>
            <person name="Vicente V.A."/>
        </authorList>
    </citation>
    <scope>NUCLEOTIDE SEQUENCE [LARGE SCALE GENOMIC DNA]</scope>
    <source>
        <strain evidence="4 5">CBS 269.64</strain>
    </source>
</reference>
<dbReference type="CDD" id="cd02181">
    <property type="entry name" value="GH16_fungal_Lam16A_glucanase"/>
    <property type="match status" value="1"/>
</dbReference>
<feature type="signal peptide" evidence="2">
    <location>
        <begin position="1"/>
        <end position="27"/>
    </location>
</feature>
<feature type="domain" description="GH16" evidence="3">
    <location>
        <begin position="30"/>
        <end position="308"/>
    </location>
</feature>
<dbReference type="AlphaFoldDB" id="A0A178CQU3"/>
<dbReference type="Gene3D" id="2.60.120.200">
    <property type="match status" value="1"/>
</dbReference>
<feature type="compositionally biased region" description="Polar residues" evidence="1">
    <location>
        <begin position="642"/>
        <end position="651"/>
    </location>
</feature>
<evidence type="ECO:0000259" key="3">
    <source>
        <dbReference type="PROSITE" id="PS51762"/>
    </source>
</evidence>
<feature type="compositionally biased region" description="Low complexity" evidence="1">
    <location>
        <begin position="450"/>
        <end position="462"/>
    </location>
</feature>
<feature type="region of interest" description="Disordered" evidence="1">
    <location>
        <begin position="601"/>
        <end position="651"/>
    </location>
</feature>
<dbReference type="EMBL" id="LVCJ01000062">
    <property type="protein sequence ID" value="OAL31654.1"/>
    <property type="molecule type" value="Genomic_DNA"/>
</dbReference>
<name>A0A178CQU3_9EURO</name>
<feature type="compositionally biased region" description="Low complexity" evidence="1">
    <location>
        <begin position="607"/>
        <end position="617"/>
    </location>
</feature>
<feature type="compositionally biased region" description="Low complexity" evidence="1">
    <location>
        <begin position="410"/>
        <end position="441"/>
    </location>
</feature>
<comment type="caution">
    <text evidence="4">The sequence shown here is derived from an EMBL/GenBank/DDBJ whole genome shotgun (WGS) entry which is preliminary data.</text>
</comment>
<dbReference type="RefSeq" id="XP_022497601.1">
    <property type="nucleotide sequence ID" value="XM_022646478.1"/>
</dbReference>
<keyword evidence="5" id="KW-1185">Reference proteome</keyword>
<dbReference type="Proteomes" id="UP000185904">
    <property type="component" value="Unassembled WGS sequence"/>
</dbReference>
<dbReference type="SUPFAM" id="SSF49899">
    <property type="entry name" value="Concanavalin A-like lectins/glucanases"/>
    <property type="match status" value="1"/>
</dbReference>
<proteinExistence type="predicted"/>
<dbReference type="GeneID" id="34591605"/>
<accession>A0A178CQU3</accession>
<dbReference type="GO" id="GO:0004553">
    <property type="term" value="F:hydrolase activity, hydrolyzing O-glycosyl compounds"/>
    <property type="evidence" value="ECO:0007669"/>
    <property type="project" value="InterPro"/>
</dbReference>
<evidence type="ECO:0000313" key="5">
    <source>
        <dbReference type="Proteomes" id="UP000185904"/>
    </source>
</evidence>
<dbReference type="Pfam" id="PF26113">
    <property type="entry name" value="GH16_XgeA"/>
    <property type="match status" value="1"/>
</dbReference>
<protein>
    <recommendedName>
        <fullName evidence="3">GH16 domain-containing protein</fullName>
    </recommendedName>
</protein>
<dbReference type="GO" id="GO:0009251">
    <property type="term" value="P:glucan catabolic process"/>
    <property type="evidence" value="ECO:0007669"/>
    <property type="project" value="TreeGrafter"/>
</dbReference>
<feature type="chain" id="PRO_5008083776" description="GH16 domain-containing protein" evidence="2">
    <location>
        <begin position="28"/>
        <end position="733"/>
    </location>
</feature>
<feature type="compositionally biased region" description="Low complexity" evidence="1">
    <location>
        <begin position="627"/>
        <end position="641"/>
    </location>
</feature>
<evidence type="ECO:0000256" key="1">
    <source>
        <dbReference type="SAM" id="MobiDB-lite"/>
    </source>
</evidence>
<feature type="compositionally biased region" description="Low complexity" evidence="1">
    <location>
        <begin position="469"/>
        <end position="516"/>
    </location>
</feature>
<organism evidence="4 5">
    <name type="scientific">Fonsecaea nubica</name>
    <dbReference type="NCBI Taxonomy" id="856822"/>
    <lineage>
        <taxon>Eukaryota</taxon>
        <taxon>Fungi</taxon>
        <taxon>Dikarya</taxon>
        <taxon>Ascomycota</taxon>
        <taxon>Pezizomycotina</taxon>
        <taxon>Eurotiomycetes</taxon>
        <taxon>Chaetothyriomycetidae</taxon>
        <taxon>Chaetothyriales</taxon>
        <taxon>Herpotrichiellaceae</taxon>
        <taxon>Fonsecaea</taxon>
    </lineage>
</organism>
<dbReference type="InterPro" id="IPR013320">
    <property type="entry name" value="ConA-like_dom_sf"/>
</dbReference>
<dbReference type="PANTHER" id="PTHR10963:SF24">
    <property type="entry name" value="GLYCOSIDASE C21B10.07-RELATED"/>
    <property type="match status" value="1"/>
</dbReference>
<keyword evidence="2" id="KW-0732">Signal</keyword>
<gene>
    <name evidence="4" type="ORF">AYO20_08197</name>
</gene>
<dbReference type="InterPro" id="IPR050546">
    <property type="entry name" value="Glycosyl_Hydrlase_16"/>
</dbReference>
<dbReference type="PROSITE" id="PS51762">
    <property type="entry name" value="GH16_2"/>
    <property type="match status" value="1"/>
</dbReference>
<evidence type="ECO:0000256" key="2">
    <source>
        <dbReference type="SAM" id="SignalP"/>
    </source>
</evidence>
<dbReference type="OrthoDB" id="192832at2759"/>
<feature type="region of interest" description="Disordered" evidence="1">
    <location>
        <begin position="390"/>
        <end position="526"/>
    </location>
</feature>
<evidence type="ECO:0000313" key="4">
    <source>
        <dbReference type="EMBL" id="OAL31654.1"/>
    </source>
</evidence>
<dbReference type="InterPro" id="IPR000757">
    <property type="entry name" value="Beta-glucanase-like"/>
</dbReference>